<evidence type="ECO:0000313" key="2">
    <source>
        <dbReference type="Proteomes" id="UP001152087"/>
    </source>
</evidence>
<accession>A0A9W8R4I4</accession>
<dbReference type="Proteomes" id="UP001152087">
    <property type="component" value="Unassembled WGS sequence"/>
</dbReference>
<keyword evidence="2" id="KW-1185">Reference proteome</keyword>
<reference evidence="1" key="1">
    <citation type="submission" date="2022-09" db="EMBL/GenBank/DDBJ databases">
        <title>Fusarium specimens isolated from Avocado Roots.</title>
        <authorList>
            <person name="Stajich J."/>
            <person name="Roper C."/>
            <person name="Heimlech-Rivalta G."/>
        </authorList>
    </citation>
    <scope>NUCLEOTIDE SEQUENCE</scope>
    <source>
        <strain evidence="1">A02</strain>
    </source>
</reference>
<protein>
    <submittedName>
        <fullName evidence="1">Uncharacterized protein</fullName>
    </submittedName>
</protein>
<comment type="caution">
    <text evidence="1">The sequence shown here is derived from an EMBL/GenBank/DDBJ whole genome shotgun (WGS) entry which is preliminary data.</text>
</comment>
<sequence length="157" mass="17891">MEQDLPLQPGQNLGVTEEVDRQVDTLGRLVPEDSENPIFIDRRRLWSYFFGYSISVRRDLAEYLDILDAIQEASSSGVAITDASQGNRLVGFIRSRLRWFRGKPVVRDPDVKPDRMMLKINKDVAVSNLGHMLDILDIAKMLPKPSRPPFSLPLALW</sequence>
<name>A0A9W8R4I4_9HYPO</name>
<gene>
    <name evidence="1" type="ORF">NW755_008207</name>
</gene>
<dbReference type="EMBL" id="JAOQAV010000022">
    <property type="protein sequence ID" value="KAJ4185756.1"/>
    <property type="molecule type" value="Genomic_DNA"/>
</dbReference>
<dbReference type="AlphaFoldDB" id="A0A9W8R4I4"/>
<evidence type="ECO:0000313" key="1">
    <source>
        <dbReference type="EMBL" id="KAJ4185756.1"/>
    </source>
</evidence>
<proteinExistence type="predicted"/>
<organism evidence="1 2">
    <name type="scientific">Fusarium falciforme</name>
    <dbReference type="NCBI Taxonomy" id="195108"/>
    <lineage>
        <taxon>Eukaryota</taxon>
        <taxon>Fungi</taxon>
        <taxon>Dikarya</taxon>
        <taxon>Ascomycota</taxon>
        <taxon>Pezizomycotina</taxon>
        <taxon>Sordariomycetes</taxon>
        <taxon>Hypocreomycetidae</taxon>
        <taxon>Hypocreales</taxon>
        <taxon>Nectriaceae</taxon>
        <taxon>Fusarium</taxon>
        <taxon>Fusarium solani species complex</taxon>
    </lineage>
</organism>